<feature type="compositionally biased region" description="Polar residues" evidence="1">
    <location>
        <begin position="1"/>
        <end position="14"/>
    </location>
</feature>
<dbReference type="Pfam" id="PF16242">
    <property type="entry name" value="Pyrid_ox_like"/>
    <property type="match status" value="1"/>
</dbReference>
<dbReference type="EMBL" id="AKCU01000437">
    <property type="protein sequence ID" value="EKV08555.1"/>
    <property type="molecule type" value="Genomic_DNA"/>
</dbReference>
<dbReference type="Proteomes" id="UP000009886">
    <property type="component" value="Unassembled WGS sequence"/>
</dbReference>
<evidence type="ECO:0000313" key="4">
    <source>
        <dbReference type="Proteomes" id="UP000009886"/>
    </source>
</evidence>
<feature type="region of interest" description="Disordered" evidence="1">
    <location>
        <begin position="1"/>
        <end position="21"/>
    </location>
</feature>
<dbReference type="PANTHER" id="PTHR34818:SF1">
    <property type="entry name" value="PROTEIN BLI-3"/>
    <property type="match status" value="1"/>
</dbReference>
<sequence length="217" mass="23380">MSTADATINTNTGNHPVDPYKTQNFEDPPLPQKIEELVEFINQVKFGMLTTKQSEGEFLASRCMALAATENGGIDLIFHTNLFSGKTMDLTVHPKETNMSFLDPISGAWASISGTASVIGDPAVVKKYYSPALKAWLGDMGDGVHDGGPSDPRIGVIKLEAKLATHVVAHKGLLGRAYETVKGAVQGRVPHVNGIRELSLQEFAECIILRPPLEILG</sequence>
<name>K9FGE8_PEND1</name>
<reference evidence="4" key="1">
    <citation type="journal article" date="2012" name="BMC Genomics">
        <title>Genome sequence of the necrotrophic fungus Penicillium digitatum, the main postharvest pathogen of citrus.</title>
        <authorList>
            <person name="Marcet-Houben M."/>
            <person name="Ballester A.-R."/>
            <person name="de la Fuente B."/>
            <person name="Harries E."/>
            <person name="Marcos J.F."/>
            <person name="Gonzalez-Candelas L."/>
            <person name="Gabaldon T."/>
        </authorList>
    </citation>
    <scope>NUCLEOTIDE SEQUENCE [LARGE SCALE GENOMIC DNA]</scope>
    <source>
        <strain evidence="4">Pd1 / CECT 20795</strain>
    </source>
</reference>
<accession>K9FGE8</accession>
<feature type="domain" description="General stress protein FMN-binding split barrel" evidence="2">
    <location>
        <begin position="33"/>
        <end position="189"/>
    </location>
</feature>
<protein>
    <submittedName>
        <fullName evidence="3">Bli-3 protein, putative</fullName>
    </submittedName>
</protein>
<dbReference type="HOGENOM" id="CLU_091428_0_1_1"/>
<dbReference type="InterPro" id="IPR052917">
    <property type="entry name" value="Stress-Dev_Protein"/>
</dbReference>
<dbReference type="Gene3D" id="2.30.110.10">
    <property type="entry name" value="Electron Transport, Fmn-binding Protein, Chain A"/>
    <property type="match status" value="1"/>
</dbReference>
<organism evidence="3 4">
    <name type="scientific">Penicillium digitatum (strain Pd1 / CECT 20795)</name>
    <name type="common">Green mold</name>
    <dbReference type="NCBI Taxonomy" id="1170230"/>
    <lineage>
        <taxon>Eukaryota</taxon>
        <taxon>Fungi</taxon>
        <taxon>Dikarya</taxon>
        <taxon>Ascomycota</taxon>
        <taxon>Pezizomycotina</taxon>
        <taxon>Eurotiomycetes</taxon>
        <taxon>Eurotiomycetidae</taxon>
        <taxon>Eurotiales</taxon>
        <taxon>Aspergillaceae</taxon>
        <taxon>Penicillium</taxon>
    </lineage>
</organism>
<evidence type="ECO:0000256" key="1">
    <source>
        <dbReference type="SAM" id="MobiDB-lite"/>
    </source>
</evidence>
<dbReference type="GeneID" id="26235023"/>
<dbReference type="OrthoDB" id="434253at2759"/>
<dbReference type="RefSeq" id="XP_014530864.2">
    <property type="nucleotide sequence ID" value="XM_014675378.2"/>
</dbReference>
<proteinExistence type="predicted"/>
<dbReference type="AlphaFoldDB" id="K9FGE8"/>
<dbReference type="VEuPathDB" id="FungiDB:PDIP_67070"/>
<dbReference type="KEGG" id="pdp:PDIP_67070"/>
<evidence type="ECO:0000259" key="2">
    <source>
        <dbReference type="Pfam" id="PF16242"/>
    </source>
</evidence>
<dbReference type="PANTHER" id="PTHR34818">
    <property type="entry name" value="PROTEIN BLI-3"/>
    <property type="match status" value="1"/>
</dbReference>
<dbReference type="InterPro" id="IPR038725">
    <property type="entry name" value="YdaG_split_barrel_FMN-bd"/>
</dbReference>
<dbReference type="SUPFAM" id="SSF50475">
    <property type="entry name" value="FMN-binding split barrel"/>
    <property type="match status" value="1"/>
</dbReference>
<gene>
    <name evidence="3" type="ORF">PDIP_67070</name>
</gene>
<comment type="caution">
    <text evidence="3">The sequence shown here is derived from an EMBL/GenBank/DDBJ whole genome shotgun (WGS) entry which is preliminary data.</text>
</comment>
<evidence type="ECO:0000313" key="3">
    <source>
        <dbReference type="EMBL" id="EKV08555.1"/>
    </source>
</evidence>
<dbReference type="InterPro" id="IPR012349">
    <property type="entry name" value="Split_barrel_FMN-bd"/>
</dbReference>